<keyword evidence="2" id="KW-1185">Reference proteome</keyword>
<dbReference type="RefSeq" id="WP_157185407.1">
    <property type="nucleotide sequence ID" value="NZ_JACHIT010000001.1"/>
</dbReference>
<reference evidence="1 2" key="1">
    <citation type="submission" date="2020-08" db="EMBL/GenBank/DDBJ databases">
        <title>Sequencing the genomes of 1000 actinobacteria strains.</title>
        <authorList>
            <person name="Klenk H.-P."/>
        </authorList>
    </citation>
    <scope>NUCLEOTIDE SEQUENCE [LARGE SCALE GENOMIC DNA]</scope>
    <source>
        <strain evidence="1 2">DSM 43582</strain>
    </source>
</reference>
<gene>
    <name evidence="1" type="ORF">BJY24_003936</name>
</gene>
<comment type="caution">
    <text evidence="1">The sequence shown here is derived from an EMBL/GenBank/DDBJ whole genome shotgun (WGS) entry which is preliminary data.</text>
</comment>
<protein>
    <submittedName>
        <fullName evidence="1">Uncharacterized protein</fullName>
    </submittedName>
</protein>
<dbReference type="AlphaFoldDB" id="A0A7W9PF74"/>
<name>A0A7W9PF74_9NOCA</name>
<sequence length="53" mass="5738">MTALPRATHATTRDSVAMIGAPNASVHVEFRVSDPQRLSKVREALARIHAGSR</sequence>
<evidence type="ECO:0000313" key="2">
    <source>
        <dbReference type="Proteomes" id="UP000540412"/>
    </source>
</evidence>
<dbReference type="EMBL" id="JACHIT010000001">
    <property type="protein sequence ID" value="MBB5915069.1"/>
    <property type="molecule type" value="Genomic_DNA"/>
</dbReference>
<evidence type="ECO:0000313" key="1">
    <source>
        <dbReference type="EMBL" id="MBB5915069.1"/>
    </source>
</evidence>
<dbReference type="Proteomes" id="UP000540412">
    <property type="component" value="Unassembled WGS sequence"/>
</dbReference>
<proteinExistence type="predicted"/>
<organism evidence="1 2">
    <name type="scientific">Nocardia transvalensis</name>
    <dbReference type="NCBI Taxonomy" id="37333"/>
    <lineage>
        <taxon>Bacteria</taxon>
        <taxon>Bacillati</taxon>
        <taxon>Actinomycetota</taxon>
        <taxon>Actinomycetes</taxon>
        <taxon>Mycobacteriales</taxon>
        <taxon>Nocardiaceae</taxon>
        <taxon>Nocardia</taxon>
    </lineage>
</organism>
<accession>A0A7W9PF74</accession>